<dbReference type="Proteomes" id="UP000325517">
    <property type="component" value="Chromosome"/>
</dbReference>
<dbReference type="PANTHER" id="PTHR33802:SF1">
    <property type="entry name" value="XK-RELATED PROTEIN"/>
    <property type="match status" value="1"/>
</dbReference>
<feature type="transmembrane region" description="Helical" evidence="6">
    <location>
        <begin position="79"/>
        <end position="97"/>
    </location>
</feature>
<keyword evidence="5 6" id="KW-0472">Membrane</keyword>
<keyword evidence="8" id="KW-1185">Reference proteome</keyword>
<reference evidence="7 8" key="1">
    <citation type="submission" date="2018-07" db="EMBL/GenBank/DDBJ databases">
        <title>Complete genome sequence of Psychrobacillus sp. PB01, isolated from iceberg, and comparative genome analysis of Psychrobacillus strains.</title>
        <authorList>
            <person name="Lee P.C."/>
        </authorList>
    </citation>
    <scope>NUCLEOTIDE SEQUENCE [LARGE SCALE GENOMIC DNA]</scope>
    <source>
        <strain evidence="7 8">PB01</strain>
    </source>
</reference>
<name>A0A5J6STH0_9BACI</name>
<dbReference type="KEGG" id="psyo:PB01_16135"/>
<accession>A0A5J6STH0</accession>
<feature type="transmembrane region" description="Helical" evidence="6">
    <location>
        <begin position="217"/>
        <end position="235"/>
    </location>
</feature>
<evidence type="ECO:0000256" key="5">
    <source>
        <dbReference type="ARBA" id="ARBA00023136"/>
    </source>
</evidence>
<dbReference type="InterPro" id="IPR038330">
    <property type="entry name" value="TspO/MBR-related_sf"/>
</dbReference>
<evidence type="ECO:0000256" key="3">
    <source>
        <dbReference type="ARBA" id="ARBA00022692"/>
    </source>
</evidence>
<dbReference type="EMBL" id="CP031223">
    <property type="protein sequence ID" value="QFG00215.1"/>
    <property type="molecule type" value="Genomic_DNA"/>
</dbReference>
<proteinExistence type="inferred from homology"/>
<feature type="transmembrane region" description="Helical" evidence="6">
    <location>
        <begin position="169"/>
        <end position="186"/>
    </location>
</feature>
<comment type="similarity">
    <text evidence="2">Belongs to the TspO/BZRP family.</text>
</comment>
<feature type="transmembrane region" description="Helical" evidence="6">
    <location>
        <begin position="193"/>
        <end position="211"/>
    </location>
</feature>
<protein>
    <submittedName>
        <fullName evidence="7">Tryptophan-rich sensory protein</fullName>
    </submittedName>
</protein>
<organism evidence="7 8">
    <name type="scientific">Psychrobacillus glaciei</name>
    <dbReference type="NCBI Taxonomy" id="2283160"/>
    <lineage>
        <taxon>Bacteria</taxon>
        <taxon>Bacillati</taxon>
        <taxon>Bacillota</taxon>
        <taxon>Bacilli</taxon>
        <taxon>Bacillales</taxon>
        <taxon>Bacillaceae</taxon>
        <taxon>Psychrobacillus</taxon>
    </lineage>
</organism>
<feature type="transmembrane region" description="Helical" evidence="6">
    <location>
        <begin position="103"/>
        <end position="121"/>
    </location>
</feature>
<keyword evidence="4 6" id="KW-1133">Transmembrane helix</keyword>
<feature type="transmembrane region" description="Helical" evidence="6">
    <location>
        <begin position="45"/>
        <end position="67"/>
    </location>
</feature>
<dbReference type="OrthoDB" id="5189031at2"/>
<feature type="transmembrane region" description="Helical" evidence="6">
    <location>
        <begin position="133"/>
        <end position="157"/>
    </location>
</feature>
<comment type="subcellular location">
    <subcellularLocation>
        <location evidence="1">Membrane</location>
        <topology evidence="1">Multi-pass membrane protein</topology>
    </subcellularLocation>
</comment>
<dbReference type="RefSeq" id="WP_151701101.1">
    <property type="nucleotide sequence ID" value="NZ_CP031223.1"/>
</dbReference>
<keyword evidence="3 6" id="KW-0812">Transmembrane</keyword>
<evidence type="ECO:0000256" key="1">
    <source>
        <dbReference type="ARBA" id="ARBA00004141"/>
    </source>
</evidence>
<evidence type="ECO:0000313" key="8">
    <source>
        <dbReference type="Proteomes" id="UP000325517"/>
    </source>
</evidence>
<evidence type="ECO:0000256" key="6">
    <source>
        <dbReference type="SAM" id="Phobius"/>
    </source>
</evidence>
<sequence length="242" mass="28145">MFRIILLIISLISTVTINILANTLPLNHHTTREIANRLPALFTPASFVSLIWFAIYFLLACWIWNIIQEYKRGETVSAKRVVLFVCSSILNILWIYFWHYELFLFSLLDLFALIGILFLLYNTYSTTELSWMVRLPISIYLGWIFVDTFVNIDYYLTFIEFSGLGITKSLWSVIFLTVVTAIALHIRFHYNDPVIVLVFIWSFIGIAVHHLLDELLITAASMFLSCVLIAGIFFIKKMPRKI</sequence>
<evidence type="ECO:0000256" key="4">
    <source>
        <dbReference type="ARBA" id="ARBA00022989"/>
    </source>
</evidence>
<dbReference type="PANTHER" id="PTHR33802">
    <property type="entry name" value="SI:CH211-161H7.5-RELATED"/>
    <property type="match status" value="1"/>
</dbReference>
<evidence type="ECO:0000313" key="7">
    <source>
        <dbReference type="EMBL" id="QFG00215.1"/>
    </source>
</evidence>
<evidence type="ECO:0000256" key="2">
    <source>
        <dbReference type="ARBA" id="ARBA00007524"/>
    </source>
</evidence>
<dbReference type="GO" id="GO:0016020">
    <property type="term" value="C:membrane"/>
    <property type="evidence" value="ECO:0007669"/>
    <property type="project" value="UniProtKB-SubCell"/>
</dbReference>
<dbReference type="InterPro" id="IPR004307">
    <property type="entry name" value="TspO_MBR"/>
</dbReference>
<dbReference type="AlphaFoldDB" id="A0A5J6STH0"/>
<dbReference type="Gene3D" id="1.20.1260.100">
    <property type="entry name" value="TspO/MBR protein"/>
    <property type="match status" value="1"/>
</dbReference>
<dbReference type="Pfam" id="PF03073">
    <property type="entry name" value="TspO_MBR"/>
    <property type="match status" value="1"/>
</dbReference>
<gene>
    <name evidence="7" type="ORF">PB01_16135</name>
</gene>